<keyword evidence="1" id="KW-1133">Transmembrane helix</keyword>
<organism evidence="3 4">
    <name type="scientific">Buddleja alternifolia</name>
    <dbReference type="NCBI Taxonomy" id="168488"/>
    <lineage>
        <taxon>Eukaryota</taxon>
        <taxon>Viridiplantae</taxon>
        <taxon>Streptophyta</taxon>
        <taxon>Embryophyta</taxon>
        <taxon>Tracheophyta</taxon>
        <taxon>Spermatophyta</taxon>
        <taxon>Magnoliopsida</taxon>
        <taxon>eudicotyledons</taxon>
        <taxon>Gunneridae</taxon>
        <taxon>Pentapetalae</taxon>
        <taxon>asterids</taxon>
        <taxon>lamiids</taxon>
        <taxon>Lamiales</taxon>
        <taxon>Scrophulariaceae</taxon>
        <taxon>Buddlejeae</taxon>
        <taxon>Buddleja</taxon>
    </lineage>
</organism>
<accession>A0AAV6X3A9</accession>
<keyword evidence="4" id="KW-1185">Reference proteome</keyword>
<gene>
    <name evidence="3" type="ORF">BUALT_Bualt09G0119500</name>
</gene>
<protein>
    <submittedName>
        <fullName evidence="3">Uncharacterized protein</fullName>
    </submittedName>
</protein>
<evidence type="ECO:0000256" key="2">
    <source>
        <dbReference type="SAM" id="SignalP"/>
    </source>
</evidence>
<dbReference type="AlphaFoldDB" id="A0AAV6X3A9"/>
<dbReference type="EMBL" id="WHWC01000009">
    <property type="protein sequence ID" value="KAG8376968.1"/>
    <property type="molecule type" value="Genomic_DNA"/>
</dbReference>
<reference evidence="3" key="1">
    <citation type="submission" date="2019-10" db="EMBL/GenBank/DDBJ databases">
        <authorList>
            <person name="Zhang R."/>
            <person name="Pan Y."/>
            <person name="Wang J."/>
            <person name="Ma R."/>
            <person name="Yu S."/>
        </authorList>
    </citation>
    <scope>NUCLEOTIDE SEQUENCE</scope>
    <source>
        <strain evidence="3">LA-IB0</strain>
        <tissue evidence="3">Leaf</tissue>
    </source>
</reference>
<keyword evidence="1" id="KW-0812">Transmembrane</keyword>
<keyword evidence="1" id="KW-0472">Membrane</keyword>
<feature type="transmembrane region" description="Helical" evidence="1">
    <location>
        <begin position="30"/>
        <end position="50"/>
    </location>
</feature>
<feature type="signal peptide" evidence="2">
    <location>
        <begin position="1"/>
        <end position="16"/>
    </location>
</feature>
<feature type="chain" id="PRO_5043675411" evidence="2">
    <location>
        <begin position="17"/>
        <end position="68"/>
    </location>
</feature>
<evidence type="ECO:0000313" key="3">
    <source>
        <dbReference type="EMBL" id="KAG8376968.1"/>
    </source>
</evidence>
<proteinExistence type="predicted"/>
<dbReference type="Proteomes" id="UP000826271">
    <property type="component" value="Unassembled WGS sequence"/>
</dbReference>
<sequence length="68" mass="6984">MHIIALVAVFLLAVGAKILSVAPTVKSRGLTRAAIFVVAVSGHAVGYFIVKYRALTAVPVAPSADPTP</sequence>
<comment type="caution">
    <text evidence="3">The sequence shown here is derived from an EMBL/GenBank/DDBJ whole genome shotgun (WGS) entry which is preliminary data.</text>
</comment>
<evidence type="ECO:0000256" key="1">
    <source>
        <dbReference type="SAM" id="Phobius"/>
    </source>
</evidence>
<name>A0AAV6X3A9_9LAMI</name>
<keyword evidence="2" id="KW-0732">Signal</keyword>
<evidence type="ECO:0000313" key="4">
    <source>
        <dbReference type="Proteomes" id="UP000826271"/>
    </source>
</evidence>